<dbReference type="Gene3D" id="2.70.98.10">
    <property type="match status" value="1"/>
</dbReference>
<dbReference type="GO" id="GO:0005975">
    <property type="term" value="P:carbohydrate metabolic process"/>
    <property type="evidence" value="ECO:0007669"/>
    <property type="project" value="InterPro"/>
</dbReference>
<dbReference type="RefSeq" id="WP_123896160.1">
    <property type="nucleotide sequence ID" value="NZ_RPFJ01000002.1"/>
</dbReference>
<dbReference type="GO" id="GO:0030246">
    <property type="term" value="F:carbohydrate binding"/>
    <property type="evidence" value="ECO:0007669"/>
    <property type="project" value="InterPro"/>
</dbReference>
<dbReference type="EMBL" id="RPFJ01000002">
    <property type="protein sequence ID" value="RPD99959.1"/>
    <property type="molecule type" value="Genomic_DNA"/>
</dbReference>
<name>A0A3N4P8C1_9FLAO</name>
<dbReference type="InterPro" id="IPR037481">
    <property type="entry name" value="LacX"/>
</dbReference>
<dbReference type="OrthoDB" id="9795355at2"/>
<evidence type="ECO:0000256" key="2">
    <source>
        <dbReference type="ARBA" id="ARBA00011245"/>
    </source>
</evidence>
<gene>
    <name evidence="4" type="ORF">EGM88_01465</name>
</gene>
<protein>
    <submittedName>
        <fullName evidence="4">Aldose 1-epimerase family protein</fullName>
    </submittedName>
</protein>
<dbReference type="GO" id="GO:0016853">
    <property type="term" value="F:isomerase activity"/>
    <property type="evidence" value="ECO:0007669"/>
    <property type="project" value="InterPro"/>
</dbReference>
<evidence type="ECO:0000256" key="1">
    <source>
        <dbReference type="ARBA" id="ARBA00001913"/>
    </source>
</evidence>
<comment type="cofactor">
    <cofactor evidence="1">
        <name>Ca(2+)</name>
        <dbReference type="ChEBI" id="CHEBI:29108"/>
    </cofactor>
</comment>
<evidence type="ECO:0000256" key="3">
    <source>
        <dbReference type="ARBA" id="ARBA00022837"/>
    </source>
</evidence>
<keyword evidence="3" id="KW-0106">Calcium</keyword>
<sequence length="301" mass="34909">MISISNNQDQYTLKNEYLTIKVNKKGAELSSLKSLKREYIWQANPEFWPRQAPTLFPIVGRLVDHEYLYEGKSYTLNQHGFARETDFNLIEKTEDSIVFELEATEKTKEIFPFDFILQVKYTLTDMLLVTSYKVINPSKTKDLYFSIGAHPAFNCPLEVGHKRNEYQLVFDKELALESDNIIDGLRNNTTTKIFDKKGKLSLPDSVFDYDAVIFNPNKFSKVTFVHKPTQKSYLSVEFLNYPYLGIWSSHRNSPFVCIEPWHGIADSINHNKNFTEKEGIIKLQPGKIFSCNYSIEVLDIN</sequence>
<dbReference type="Pfam" id="PF01263">
    <property type="entry name" value="Aldose_epim"/>
    <property type="match status" value="1"/>
</dbReference>
<evidence type="ECO:0000313" key="4">
    <source>
        <dbReference type="EMBL" id="RPD99959.1"/>
    </source>
</evidence>
<reference evidence="4 5" key="1">
    <citation type="submission" date="2018-11" db="EMBL/GenBank/DDBJ databases">
        <title>Aureibaculum marinum gen. nov., sp. nov., a member of the family Flavobacteriaceae isolated from the Bohai Sea.</title>
        <authorList>
            <person name="Ji X."/>
        </authorList>
    </citation>
    <scope>NUCLEOTIDE SEQUENCE [LARGE SCALE GENOMIC DNA]</scope>
    <source>
        <strain evidence="4 5">BH-SD17</strain>
    </source>
</reference>
<evidence type="ECO:0000313" key="5">
    <source>
        <dbReference type="Proteomes" id="UP000270856"/>
    </source>
</evidence>
<keyword evidence="5" id="KW-1185">Reference proteome</keyword>
<dbReference type="InterPro" id="IPR008183">
    <property type="entry name" value="Aldose_1/G6P_1-epimerase"/>
</dbReference>
<dbReference type="InterPro" id="IPR011013">
    <property type="entry name" value="Gal_mutarotase_sf_dom"/>
</dbReference>
<dbReference type="AlphaFoldDB" id="A0A3N4P8C1"/>
<dbReference type="SUPFAM" id="SSF74650">
    <property type="entry name" value="Galactose mutarotase-like"/>
    <property type="match status" value="1"/>
</dbReference>
<dbReference type="Proteomes" id="UP000270856">
    <property type="component" value="Unassembled WGS sequence"/>
</dbReference>
<dbReference type="CDD" id="cd09024">
    <property type="entry name" value="Aldose_epim_lacX"/>
    <property type="match status" value="1"/>
</dbReference>
<accession>A0A3N4P8C1</accession>
<comment type="caution">
    <text evidence="4">The sequence shown here is derived from an EMBL/GenBank/DDBJ whole genome shotgun (WGS) entry which is preliminary data.</text>
</comment>
<organism evidence="4 5">
    <name type="scientific">Aureibaculum marinum</name>
    <dbReference type="NCBI Taxonomy" id="2487930"/>
    <lineage>
        <taxon>Bacteria</taxon>
        <taxon>Pseudomonadati</taxon>
        <taxon>Bacteroidota</taxon>
        <taxon>Flavobacteriia</taxon>
        <taxon>Flavobacteriales</taxon>
        <taxon>Flavobacteriaceae</taxon>
        <taxon>Aureibaculum</taxon>
    </lineage>
</organism>
<dbReference type="InterPro" id="IPR014718">
    <property type="entry name" value="GH-type_carb-bd"/>
</dbReference>
<proteinExistence type="predicted"/>
<comment type="subunit">
    <text evidence="2">Monomer.</text>
</comment>